<gene>
    <name evidence="2" type="ORF">LODBEIA_P38410</name>
</gene>
<feature type="compositionally biased region" description="Polar residues" evidence="1">
    <location>
        <begin position="54"/>
        <end position="75"/>
    </location>
</feature>
<feature type="compositionally biased region" description="Polar residues" evidence="1">
    <location>
        <begin position="199"/>
        <end position="219"/>
    </location>
</feature>
<dbReference type="Gene3D" id="3.40.50.2000">
    <property type="entry name" value="Glycogen Phosphorylase B"/>
    <property type="match status" value="2"/>
</dbReference>
<dbReference type="Proteomes" id="UP001497383">
    <property type="component" value="Chromosome 4"/>
</dbReference>
<keyword evidence="3" id="KW-1185">Reference proteome</keyword>
<sequence length="787" mass="88337">MTVIIGSLFLPYTVHFQIDKDQYDFLQSENSSKIENLRISSVSNVGSDDGSKSILSETISSTPSSQLSHQPQSIIPTLPRQKDSPVFDHSKHAPAGDRSGPSRTETPEGFFYNKRPGAISRNNTNSSYPAYPAPATRLPQDQHYIQPKSRINNLKIESSITEPKKLNDPYGTPALKISRSSSSLANPNPAALARPPNYGSGSSFTKSYSPSGSVKSTMQMPIHSRSKQKFGFTLHGNSSTNSLVSEEYDNNNNNNNNAMIPSSLEDEDEDGLSGFEKNYKNSVSYNKGLAPFGGFSKPGIEKNLWEDSNIFDTAEWTVVPSDDGNGSLTKAVDVSMKNHVINKVKWVGVIAMPSDTISDHVKHDIASKLASDFDCEAVFPNDITFEGHYKSFCKQILWPTLHYQIPDDPKSKAFEDHSWGHYVLMNQLVADKLVEAFISSNGEHNFEDSENVIWIHDYHLLLVPKMIREKLPNVKIGLFLHVSFPSSEVFRCLAQRTEILEGMLAANCISFQTNEYVRHFLQTCTRLLPAEVKDKKLLFDGKLIAVNTIPVGIDSPALAKIVHSEQVQEWRRLIRERWGNEKLIISRDKLDKLRGVKQKLLAYEKFLKSNPEYIDNSILIQICIGSSPDSLYESEIMKIVSRINSLPDNISITQPVVFLQRDIEFDQYLALQCEAEVFVVSSMREGLNLTCHEFITATEEKKSPLVLSEFTGSSSLLSCNGEGALLINPWDLKKFAEAIHDALTMDKKEKAIRWDNCHNFVLTQDSKHWIRECLESINSAWAFNNPS</sequence>
<dbReference type="GeneID" id="92209037"/>
<proteinExistence type="predicted"/>
<dbReference type="PANTHER" id="PTHR10788:SF15">
    <property type="entry name" value="TREHALOSE SYNTHASE COMPLEX REGULATORY SUBUNIT TPS3-RELATED"/>
    <property type="match status" value="1"/>
</dbReference>
<evidence type="ECO:0000313" key="3">
    <source>
        <dbReference type="Proteomes" id="UP001497383"/>
    </source>
</evidence>
<dbReference type="SUPFAM" id="SSF53756">
    <property type="entry name" value="UDP-Glycosyltransferase/glycogen phosphorylase"/>
    <property type="match status" value="1"/>
</dbReference>
<evidence type="ECO:0000313" key="2">
    <source>
        <dbReference type="EMBL" id="CAK9439741.1"/>
    </source>
</evidence>
<name>A0ABP0ZTM5_9ASCO</name>
<organism evidence="2 3">
    <name type="scientific">Lodderomyces beijingensis</name>
    <dbReference type="NCBI Taxonomy" id="1775926"/>
    <lineage>
        <taxon>Eukaryota</taxon>
        <taxon>Fungi</taxon>
        <taxon>Dikarya</taxon>
        <taxon>Ascomycota</taxon>
        <taxon>Saccharomycotina</taxon>
        <taxon>Pichiomycetes</taxon>
        <taxon>Debaryomycetaceae</taxon>
        <taxon>Candida/Lodderomyces clade</taxon>
        <taxon>Lodderomyces</taxon>
    </lineage>
</organism>
<evidence type="ECO:0000256" key="1">
    <source>
        <dbReference type="SAM" id="MobiDB-lite"/>
    </source>
</evidence>
<feature type="region of interest" description="Disordered" evidence="1">
    <location>
        <begin position="42"/>
        <end position="128"/>
    </location>
</feature>
<accession>A0ABP0ZTM5</accession>
<dbReference type="PANTHER" id="PTHR10788">
    <property type="entry name" value="TREHALOSE-6-PHOSPHATE SYNTHASE"/>
    <property type="match status" value="1"/>
</dbReference>
<feature type="region of interest" description="Disordered" evidence="1">
    <location>
        <begin position="156"/>
        <end position="233"/>
    </location>
</feature>
<dbReference type="EMBL" id="OZ022408">
    <property type="protein sequence ID" value="CAK9439741.1"/>
    <property type="molecule type" value="Genomic_DNA"/>
</dbReference>
<dbReference type="InterPro" id="IPR001830">
    <property type="entry name" value="Glyco_trans_20"/>
</dbReference>
<dbReference type="Pfam" id="PF00982">
    <property type="entry name" value="Glyco_transf_20"/>
    <property type="match status" value="1"/>
</dbReference>
<feature type="compositionally biased region" description="Low complexity" evidence="1">
    <location>
        <begin position="178"/>
        <end position="197"/>
    </location>
</feature>
<protein>
    <submittedName>
        <fullName evidence="2">Uncharacterized protein</fullName>
    </submittedName>
</protein>
<reference evidence="2 3" key="1">
    <citation type="submission" date="2024-03" db="EMBL/GenBank/DDBJ databases">
        <authorList>
            <person name="Brejova B."/>
        </authorList>
    </citation>
    <scope>NUCLEOTIDE SEQUENCE [LARGE SCALE GENOMIC DNA]</scope>
    <source>
        <strain evidence="2 3">CBS 14171</strain>
    </source>
</reference>
<feature type="compositionally biased region" description="Basic and acidic residues" evidence="1">
    <location>
        <begin position="80"/>
        <end position="95"/>
    </location>
</feature>
<dbReference type="CDD" id="cd03788">
    <property type="entry name" value="GT20_TPS"/>
    <property type="match status" value="1"/>
</dbReference>
<dbReference type="RefSeq" id="XP_066830779.1">
    <property type="nucleotide sequence ID" value="XM_066973996.1"/>
</dbReference>